<dbReference type="InterPro" id="IPR027417">
    <property type="entry name" value="P-loop_NTPase"/>
</dbReference>
<proteinExistence type="predicted"/>
<dbReference type="InterPro" id="IPR003203">
    <property type="entry name" value="CobU/CobP"/>
</dbReference>
<evidence type="ECO:0000313" key="2">
    <source>
        <dbReference type="Proteomes" id="UP000332594"/>
    </source>
</evidence>
<sequence>MVTNLLFACGGDSDPDGWDYAAMERMIDDEIHSLIAACQRSAAKIVVVTNEVGMGIVPENRLARIFAISPVGLTSAWRRLRMRSGWWYQVLESK</sequence>
<dbReference type="SUPFAM" id="SSF52540">
    <property type="entry name" value="P-loop containing nucleoside triphosphate hydrolases"/>
    <property type="match status" value="1"/>
</dbReference>
<evidence type="ECO:0000313" key="1">
    <source>
        <dbReference type="EMBL" id="VFS82896.1"/>
    </source>
</evidence>
<gene>
    <name evidence="1" type="primary">cobU_1</name>
    <name evidence="1" type="ORF">NCTC13038_04678</name>
</gene>
<accession>A0A485CDY9</accession>
<reference evidence="1 2" key="1">
    <citation type="submission" date="2019-03" db="EMBL/GenBank/DDBJ databases">
        <authorList>
            <consortium name="Pathogen Informatics"/>
        </authorList>
    </citation>
    <scope>NUCLEOTIDE SEQUENCE [LARGE SCALE GENOMIC DNA]</scope>
    <source>
        <strain evidence="1 2">NCTC13038</strain>
    </source>
</reference>
<keyword evidence="1" id="KW-0418">Kinase</keyword>
<dbReference type="UniPathway" id="UPA00148">
    <property type="reaction ID" value="UER00236"/>
</dbReference>
<dbReference type="AlphaFoldDB" id="A0A485CDY9"/>
<name>A0A485CDY9_RAOTE</name>
<dbReference type="EC" id="2.7.1.156" evidence="1"/>
<protein>
    <submittedName>
        <fullName evidence="1">Adenosylcobinamide kinase</fullName>
        <ecNumber evidence="1">2.7.1.156</ecNumber>
    </submittedName>
</protein>
<dbReference type="EMBL" id="CAADJG010000002">
    <property type="protein sequence ID" value="VFS82896.1"/>
    <property type="molecule type" value="Genomic_DNA"/>
</dbReference>
<dbReference type="GO" id="GO:0009236">
    <property type="term" value="P:cobalamin biosynthetic process"/>
    <property type="evidence" value="ECO:0007669"/>
    <property type="project" value="UniProtKB-UniPathway"/>
</dbReference>
<dbReference type="Gene3D" id="3.40.50.300">
    <property type="entry name" value="P-loop containing nucleotide triphosphate hydrolases"/>
    <property type="match status" value="1"/>
</dbReference>
<dbReference type="Pfam" id="PF02283">
    <property type="entry name" value="CobU"/>
    <property type="match status" value="1"/>
</dbReference>
<dbReference type="GO" id="GO:0000166">
    <property type="term" value="F:nucleotide binding"/>
    <property type="evidence" value="ECO:0007669"/>
    <property type="project" value="InterPro"/>
</dbReference>
<dbReference type="GO" id="GO:0043752">
    <property type="term" value="F:adenosylcobinamide kinase activity"/>
    <property type="evidence" value="ECO:0007669"/>
    <property type="project" value="UniProtKB-EC"/>
</dbReference>
<keyword evidence="1" id="KW-0808">Transferase</keyword>
<organism evidence="1 2">
    <name type="scientific">Raoultella terrigena</name>
    <name type="common">Klebsiella terrigena</name>
    <dbReference type="NCBI Taxonomy" id="577"/>
    <lineage>
        <taxon>Bacteria</taxon>
        <taxon>Pseudomonadati</taxon>
        <taxon>Pseudomonadota</taxon>
        <taxon>Gammaproteobacteria</taxon>
        <taxon>Enterobacterales</taxon>
        <taxon>Enterobacteriaceae</taxon>
        <taxon>Klebsiella/Raoultella group</taxon>
        <taxon>Raoultella</taxon>
    </lineage>
</organism>
<dbReference type="Proteomes" id="UP000332594">
    <property type="component" value="Unassembled WGS sequence"/>
</dbReference>